<evidence type="ECO:0000256" key="11">
    <source>
        <dbReference type="ARBA" id="ARBA00039894"/>
    </source>
</evidence>
<dbReference type="CDD" id="cd00195">
    <property type="entry name" value="UBCc_UEV"/>
    <property type="match status" value="1"/>
</dbReference>
<dbReference type="CDD" id="cd23809">
    <property type="entry name" value="UBCc_UBE2Z"/>
    <property type="match status" value="1"/>
</dbReference>
<keyword evidence="10" id="KW-0539">Nucleus</keyword>
<evidence type="ECO:0000256" key="4">
    <source>
        <dbReference type="ARBA" id="ARBA00022490"/>
    </source>
</evidence>
<dbReference type="Pfam" id="PF00179">
    <property type="entry name" value="UQ_con"/>
    <property type="match status" value="2"/>
</dbReference>
<keyword evidence="6" id="KW-0053">Apoptosis</keyword>
<name>A0A5N7B9M2_9EURO</name>
<keyword evidence="9" id="KW-0067">ATP-binding</keyword>
<evidence type="ECO:0000256" key="5">
    <source>
        <dbReference type="ARBA" id="ARBA00022679"/>
    </source>
</evidence>
<evidence type="ECO:0000256" key="10">
    <source>
        <dbReference type="ARBA" id="ARBA00023242"/>
    </source>
</evidence>
<dbReference type="GO" id="GO:0005524">
    <property type="term" value="F:ATP binding"/>
    <property type="evidence" value="ECO:0007669"/>
    <property type="project" value="UniProtKB-KW"/>
</dbReference>
<accession>A0A5N7B9M2</accession>
<dbReference type="EC" id="2.3.2.23" evidence="3"/>
<dbReference type="GO" id="GO:0005737">
    <property type="term" value="C:cytoplasm"/>
    <property type="evidence" value="ECO:0007669"/>
    <property type="project" value="UniProtKB-SubCell"/>
</dbReference>
<dbReference type="EMBL" id="ML736208">
    <property type="protein sequence ID" value="KAE8378440.1"/>
    <property type="molecule type" value="Genomic_DNA"/>
</dbReference>
<dbReference type="InterPro" id="IPR000608">
    <property type="entry name" value="UBC"/>
</dbReference>
<feature type="domain" description="UBC core" evidence="15">
    <location>
        <begin position="301"/>
        <end position="457"/>
    </location>
</feature>
<evidence type="ECO:0000256" key="13">
    <source>
        <dbReference type="ARBA" id="ARBA00042316"/>
    </source>
</evidence>
<reference evidence="16 17" key="1">
    <citation type="submission" date="2019-04" db="EMBL/GenBank/DDBJ databases">
        <title>Friends and foes A comparative genomics studyof 23 Aspergillus species from section Flavi.</title>
        <authorList>
            <consortium name="DOE Joint Genome Institute"/>
            <person name="Kjaerbolling I."/>
            <person name="Vesth T."/>
            <person name="Frisvad J.C."/>
            <person name="Nybo J.L."/>
            <person name="Theobald S."/>
            <person name="Kildgaard S."/>
            <person name="Isbrandt T."/>
            <person name="Kuo A."/>
            <person name="Sato A."/>
            <person name="Lyhne E.K."/>
            <person name="Kogle M.E."/>
            <person name="Wiebenga A."/>
            <person name="Kun R.S."/>
            <person name="Lubbers R.J."/>
            <person name="Makela M.R."/>
            <person name="Barry K."/>
            <person name="Chovatia M."/>
            <person name="Clum A."/>
            <person name="Daum C."/>
            <person name="Haridas S."/>
            <person name="He G."/>
            <person name="LaButti K."/>
            <person name="Lipzen A."/>
            <person name="Mondo S."/>
            <person name="Riley R."/>
            <person name="Salamov A."/>
            <person name="Simmons B.A."/>
            <person name="Magnuson J.K."/>
            <person name="Henrissat B."/>
            <person name="Mortensen U.H."/>
            <person name="Larsen T.O."/>
            <person name="Devries R.P."/>
            <person name="Grigoriev I.V."/>
            <person name="Machida M."/>
            <person name="Baker S.E."/>
            <person name="Andersen M.R."/>
        </authorList>
    </citation>
    <scope>NUCLEOTIDE SEQUENCE [LARGE SCALE GENOMIC DNA]</scope>
    <source>
        <strain evidence="16 17">IBT 29228</strain>
    </source>
</reference>
<proteinExistence type="predicted"/>
<dbReference type="Gene3D" id="3.10.110.10">
    <property type="entry name" value="Ubiquitin Conjugating Enzyme"/>
    <property type="match status" value="2"/>
</dbReference>
<dbReference type="GO" id="GO:0061631">
    <property type="term" value="F:ubiquitin conjugating enzyme activity"/>
    <property type="evidence" value="ECO:0007669"/>
    <property type="project" value="UniProtKB-EC"/>
</dbReference>
<dbReference type="InterPro" id="IPR016135">
    <property type="entry name" value="UBQ-conjugating_enzyme/RWD"/>
</dbReference>
<evidence type="ECO:0000256" key="9">
    <source>
        <dbReference type="ARBA" id="ARBA00022840"/>
    </source>
</evidence>
<gene>
    <name evidence="16" type="ORF">BDV26DRAFT_261691</name>
</gene>
<dbReference type="AlphaFoldDB" id="A0A5N7B9M2"/>
<evidence type="ECO:0000256" key="12">
    <source>
        <dbReference type="ARBA" id="ARBA00041798"/>
    </source>
</evidence>
<evidence type="ECO:0000256" key="14">
    <source>
        <dbReference type="ARBA" id="ARBA00042401"/>
    </source>
</evidence>
<evidence type="ECO:0000313" key="16">
    <source>
        <dbReference type="EMBL" id="KAE8378440.1"/>
    </source>
</evidence>
<evidence type="ECO:0000256" key="2">
    <source>
        <dbReference type="ARBA" id="ARBA00004496"/>
    </source>
</evidence>
<sequence length="457" mass="52428">MSDQAILRITREIKQIQQGPDLSLAVSYEDSDVRNVRAIILGPPETPYQFGFFEFAIKFGKDYPAKPPTVRALTTNKGRCRFNPNIYASGKVCLSILGTWQGRSGEEWSSAQGLESILISIQSLLSNNPYENEPGYEKSRGAEDNECKLSYVAKICHENIRLAVLEPLESSLGILPHGDTGVITKRASEDDNHDYEEKKEDQDHTLNENDKIVVNKFTDLRKRRFLWYFDSYIQTIDAAESDISQKGKFQRMPFEGPENTMDGHFNYPGLKRRLVLLREKIICETHNWLSEGLGVKGQGLSIASNLKSQYEQIVGNLKRQKNFAVDFDLIDTNPFLWAFTYFGRPMSHLDGGIFRFKIYISPHFPDEQPRVFVETPIFHIRLSREGVLCYFPRRTDELRYHVEAIVAALEEESPPYDPRTTVHPEAAKLFWGSPEDRKKYNRALRQSVEKSAEEIST</sequence>
<dbReference type="Proteomes" id="UP000326198">
    <property type="component" value="Unassembled WGS sequence"/>
</dbReference>
<dbReference type="PROSITE" id="PS50127">
    <property type="entry name" value="UBC_2"/>
    <property type="match status" value="2"/>
</dbReference>
<dbReference type="GO" id="GO:0005634">
    <property type="term" value="C:nucleus"/>
    <property type="evidence" value="ECO:0007669"/>
    <property type="project" value="UniProtKB-SubCell"/>
</dbReference>
<dbReference type="GO" id="GO:0004869">
    <property type="term" value="F:cysteine-type endopeptidase inhibitor activity"/>
    <property type="evidence" value="ECO:0007669"/>
    <property type="project" value="TreeGrafter"/>
</dbReference>
<keyword evidence="5" id="KW-0808">Transferase</keyword>
<dbReference type="SMART" id="SM00212">
    <property type="entry name" value="UBCc"/>
    <property type="match status" value="1"/>
</dbReference>
<dbReference type="SUPFAM" id="SSF54495">
    <property type="entry name" value="UBC-like"/>
    <property type="match status" value="2"/>
</dbReference>
<evidence type="ECO:0000313" key="17">
    <source>
        <dbReference type="Proteomes" id="UP000326198"/>
    </source>
</evidence>
<keyword evidence="17" id="KW-1185">Reference proteome</keyword>
<evidence type="ECO:0000256" key="8">
    <source>
        <dbReference type="ARBA" id="ARBA00022786"/>
    </source>
</evidence>
<protein>
    <recommendedName>
        <fullName evidence="11">Ubiquitin-conjugating enzyme E2 Z</fullName>
        <ecNumber evidence="3">2.3.2.23</ecNumber>
    </recommendedName>
    <alternativeName>
        <fullName evidence="12">E2 ubiquitin-conjugating enzyme Z</fullName>
    </alternativeName>
    <alternativeName>
        <fullName evidence="14">Ubiquitin carrier protein Z</fullName>
    </alternativeName>
    <alternativeName>
        <fullName evidence="13">Ubiquitin-protein ligase Z</fullName>
    </alternativeName>
</protein>
<dbReference type="PANTHER" id="PTHR46116:SF26">
    <property type="entry name" value="UBIQUITIN-CONJUGATING ENZYME E2 Z"/>
    <property type="match status" value="1"/>
</dbReference>
<feature type="domain" description="UBC core" evidence="15">
    <location>
        <begin position="4"/>
        <end position="164"/>
    </location>
</feature>
<keyword evidence="4" id="KW-0963">Cytoplasm</keyword>
<evidence type="ECO:0000259" key="15">
    <source>
        <dbReference type="PROSITE" id="PS50127"/>
    </source>
</evidence>
<dbReference type="PANTHER" id="PTHR46116">
    <property type="entry name" value="(E3-INDEPENDENT) E2 UBIQUITIN-CONJUGATING ENZYME"/>
    <property type="match status" value="1"/>
</dbReference>
<dbReference type="GO" id="GO:0043066">
    <property type="term" value="P:negative regulation of apoptotic process"/>
    <property type="evidence" value="ECO:0007669"/>
    <property type="project" value="TreeGrafter"/>
</dbReference>
<evidence type="ECO:0000256" key="6">
    <source>
        <dbReference type="ARBA" id="ARBA00022703"/>
    </source>
</evidence>
<keyword evidence="8" id="KW-0833">Ubl conjugation pathway</keyword>
<comment type="subcellular location">
    <subcellularLocation>
        <location evidence="2">Cytoplasm</location>
    </subcellularLocation>
    <subcellularLocation>
        <location evidence="1">Nucleus</location>
    </subcellularLocation>
</comment>
<organism evidence="16 17">
    <name type="scientific">Aspergillus bertholletiae</name>
    <dbReference type="NCBI Taxonomy" id="1226010"/>
    <lineage>
        <taxon>Eukaryota</taxon>
        <taxon>Fungi</taxon>
        <taxon>Dikarya</taxon>
        <taxon>Ascomycota</taxon>
        <taxon>Pezizomycotina</taxon>
        <taxon>Eurotiomycetes</taxon>
        <taxon>Eurotiomycetidae</taxon>
        <taxon>Eurotiales</taxon>
        <taxon>Aspergillaceae</taxon>
        <taxon>Aspergillus</taxon>
        <taxon>Aspergillus subgen. Circumdati</taxon>
    </lineage>
</organism>
<keyword evidence="7" id="KW-0547">Nucleotide-binding</keyword>
<evidence type="ECO:0000256" key="3">
    <source>
        <dbReference type="ARBA" id="ARBA00012486"/>
    </source>
</evidence>
<evidence type="ECO:0000256" key="7">
    <source>
        <dbReference type="ARBA" id="ARBA00022741"/>
    </source>
</evidence>
<evidence type="ECO:0000256" key="1">
    <source>
        <dbReference type="ARBA" id="ARBA00004123"/>
    </source>
</evidence>
<dbReference type="OrthoDB" id="1926878at2759"/>
<dbReference type="GO" id="GO:0006915">
    <property type="term" value="P:apoptotic process"/>
    <property type="evidence" value="ECO:0007669"/>
    <property type="project" value="UniProtKB-KW"/>
</dbReference>